<evidence type="ECO:0000256" key="3">
    <source>
        <dbReference type="ARBA" id="ARBA00023306"/>
    </source>
</evidence>
<feature type="region of interest" description="Disordered" evidence="5">
    <location>
        <begin position="166"/>
        <end position="201"/>
    </location>
</feature>
<dbReference type="InterPro" id="IPR013763">
    <property type="entry name" value="Cyclin-like_dom"/>
</dbReference>
<dbReference type="InterPro" id="IPR006671">
    <property type="entry name" value="Cyclin_N"/>
</dbReference>
<feature type="region of interest" description="Disordered" evidence="5">
    <location>
        <begin position="39"/>
        <end position="59"/>
    </location>
</feature>
<feature type="compositionally biased region" description="Polar residues" evidence="5">
    <location>
        <begin position="175"/>
        <end position="187"/>
    </location>
</feature>
<dbReference type="GO" id="GO:0051301">
    <property type="term" value="P:cell division"/>
    <property type="evidence" value="ECO:0007669"/>
    <property type="project" value="UniProtKB-KW"/>
</dbReference>
<dbReference type="FunFam" id="1.10.472.10:FF:000001">
    <property type="entry name" value="G2/mitotic-specific cyclin"/>
    <property type="match status" value="1"/>
</dbReference>
<evidence type="ECO:0008006" key="10">
    <source>
        <dbReference type="Google" id="ProtNLM"/>
    </source>
</evidence>
<name>A0ABD2NTI3_9CUCU</name>
<dbReference type="InterPro" id="IPR036915">
    <property type="entry name" value="Cyclin-like_sf"/>
</dbReference>
<evidence type="ECO:0000313" key="8">
    <source>
        <dbReference type="EMBL" id="KAL3281837.1"/>
    </source>
</evidence>
<dbReference type="InterPro" id="IPR039361">
    <property type="entry name" value="Cyclin"/>
</dbReference>
<dbReference type="InterPro" id="IPR046965">
    <property type="entry name" value="Cyclin_A/B-like"/>
</dbReference>
<gene>
    <name evidence="8" type="ORF">HHI36_005037</name>
</gene>
<dbReference type="AlphaFoldDB" id="A0ABD2NTI3"/>
<keyword evidence="3" id="KW-0131">Cell cycle</keyword>
<feature type="domain" description="Cyclin-like" evidence="6">
    <location>
        <begin position="280"/>
        <end position="364"/>
    </location>
</feature>
<evidence type="ECO:0000259" key="6">
    <source>
        <dbReference type="SMART" id="SM00385"/>
    </source>
</evidence>
<evidence type="ECO:0000256" key="1">
    <source>
        <dbReference type="ARBA" id="ARBA00022618"/>
    </source>
</evidence>
<evidence type="ECO:0000256" key="4">
    <source>
        <dbReference type="RuleBase" id="RU000383"/>
    </source>
</evidence>
<keyword evidence="9" id="KW-1185">Reference proteome</keyword>
<dbReference type="PANTHER" id="PTHR10177">
    <property type="entry name" value="CYCLINS"/>
    <property type="match status" value="1"/>
</dbReference>
<feature type="domain" description="Cyclin C-terminal" evidence="7">
    <location>
        <begin position="373"/>
        <end position="480"/>
    </location>
</feature>
<dbReference type="PIRSF" id="PIRSF001771">
    <property type="entry name" value="Cyclin_A_B_D_E"/>
    <property type="match status" value="1"/>
</dbReference>
<proteinExistence type="inferred from homology"/>
<sequence length="482" mass="55143">MAPLKAPFDPKNIPVRSSRNCTVSTRSKAIITSIPNRTIRSKRKASPSKDTTANAKRSAFGDLTKNANVIPTRKITDEKKKISIKQPLKVVVKAKQFPTVKTVVKPKNDENIVPPDAPGIKTKTRLSLKAPTDTDTLIKVKEPLKESNVKVKTRLSNEFEKTEESLYTTADEESSVNSIYSSASGPKTRSKRDESTTQETRSNLSLIASRFEKQLSLVVHEVPEGVHDFDKENWKDVNQSSEYAMDIFNYLKEREENQMIPDYIDRQVCLTTWMRSLLVDWMVEIQESFELNHETLYLGVKLVDLYLSKMTVGKETLQLVGAAAMFVASKFDERIPPLIDDFLYICDGAYSRKELIRMEMNLLKICDFDLGISISYRFLRRYGRCAKVSMPVLTLARYILEMSLMNYAAVTVKESKLAAASLFLALKMKKISDWTSTLEYYTGYKLEDIISTVYLLNEDLHKNIKFNYKRYTISTTMKYFSK</sequence>
<evidence type="ECO:0000256" key="2">
    <source>
        <dbReference type="ARBA" id="ARBA00023127"/>
    </source>
</evidence>
<dbReference type="GO" id="GO:0005634">
    <property type="term" value="C:nucleus"/>
    <property type="evidence" value="ECO:0007669"/>
    <property type="project" value="UniProtKB-ARBA"/>
</dbReference>
<dbReference type="Pfam" id="PF02984">
    <property type="entry name" value="Cyclin_C"/>
    <property type="match status" value="1"/>
</dbReference>
<dbReference type="Proteomes" id="UP001516400">
    <property type="component" value="Unassembled WGS sequence"/>
</dbReference>
<protein>
    <recommendedName>
        <fullName evidence="10">G2/mitotic-specific cyclin-B3</fullName>
    </recommendedName>
</protein>
<keyword evidence="2 4" id="KW-0195">Cyclin</keyword>
<dbReference type="Pfam" id="PF00134">
    <property type="entry name" value="Cyclin_N"/>
    <property type="match status" value="1"/>
</dbReference>
<dbReference type="SMART" id="SM00385">
    <property type="entry name" value="CYCLIN"/>
    <property type="match status" value="2"/>
</dbReference>
<organism evidence="8 9">
    <name type="scientific">Cryptolaemus montrouzieri</name>
    <dbReference type="NCBI Taxonomy" id="559131"/>
    <lineage>
        <taxon>Eukaryota</taxon>
        <taxon>Metazoa</taxon>
        <taxon>Ecdysozoa</taxon>
        <taxon>Arthropoda</taxon>
        <taxon>Hexapoda</taxon>
        <taxon>Insecta</taxon>
        <taxon>Pterygota</taxon>
        <taxon>Neoptera</taxon>
        <taxon>Endopterygota</taxon>
        <taxon>Coleoptera</taxon>
        <taxon>Polyphaga</taxon>
        <taxon>Cucujiformia</taxon>
        <taxon>Coccinelloidea</taxon>
        <taxon>Coccinellidae</taxon>
        <taxon>Scymninae</taxon>
        <taxon>Scymnini</taxon>
        <taxon>Cryptolaemus</taxon>
    </lineage>
</organism>
<keyword evidence="1" id="KW-0132">Cell division</keyword>
<comment type="similarity">
    <text evidence="4">Belongs to the cyclin family.</text>
</comment>
<dbReference type="SMART" id="SM01332">
    <property type="entry name" value="Cyclin_C"/>
    <property type="match status" value="1"/>
</dbReference>
<dbReference type="InterPro" id="IPR004367">
    <property type="entry name" value="Cyclin_C-dom"/>
</dbReference>
<evidence type="ECO:0000259" key="7">
    <source>
        <dbReference type="SMART" id="SM01332"/>
    </source>
</evidence>
<comment type="caution">
    <text evidence="8">The sequence shown here is derived from an EMBL/GenBank/DDBJ whole genome shotgun (WGS) entry which is preliminary data.</text>
</comment>
<evidence type="ECO:0000313" key="9">
    <source>
        <dbReference type="Proteomes" id="UP001516400"/>
    </source>
</evidence>
<dbReference type="EMBL" id="JABFTP020000144">
    <property type="protein sequence ID" value="KAL3281837.1"/>
    <property type="molecule type" value="Genomic_DNA"/>
</dbReference>
<dbReference type="CDD" id="cd20508">
    <property type="entry name" value="CYCLIN_CCNB3_rpt1"/>
    <property type="match status" value="1"/>
</dbReference>
<evidence type="ECO:0000256" key="5">
    <source>
        <dbReference type="SAM" id="MobiDB-lite"/>
    </source>
</evidence>
<dbReference type="SUPFAM" id="SSF47954">
    <property type="entry name" value="Cyclin-like"/>
    <property type="match status" value="2"/>
</dbReference>
<dbReference type="Gene3D" id="1.10.472.10">
    <property type="entry name" value="Cyclin-like"/>
    <property type="match status" value="2"/>
</dbReference>
<feature type="domain" description="Cyclin-like" evidence="6">
    <location>
        <begin position="377"/>
        <end position="458"/>
    </location>
</feature>
<accession>A0ABD2NTI3</accession>
<reference evidence="8 9" key="1">
    <citation type="journal article" date="2021" name="BMC Biol.">
        <title>Horizontally acquired antibacterial genes associated with adaptive radiation of ladybird beetles.</title>
        <authorList>
            <person name="Li H.S."/>
            <person name="Tang X.F."/>
            <person name="Huang Y.H."/>
            <person name="Xu Z.Y."/>
            <person name="Chen M.L."/>
            <person name="Du X.Y."/>
            <person name="Qiu B.Y."/>
            <person name="Chen P.T."/>
            <person name="Zhang W."/>
            <person name="Slipinski A."/>
            <person name="Escalona H.E."/>
            <person name="Waterhouse R.M."/>
            <person name="Zwick A."/>
            <person name="Pang H."/>
        </authorList>
    </citation>
    <scope>NUCLEOTIDE SEQUENCE [LARGE SCALE GENOMIC DNA]</scope>
    <source>
        <strain evidence="8">SYSU2018</strain>
    </source>
</reference>